<dbReference type="EMBL" id="JAGKQM010000013">
    <property type="protein sequence ID" value="KAH0889307.1"/>
    <property type="molecule type" value="Genomic_DNA"/>
</dbReference>
<dbReference type="Pfam" id="PF04142">
    <property type="entry name" value="Nuc_sug_transp"/>
    <property type="match status" value="1"/>
</dbReference>
<feature type="non-terminal residue" evidence="6">
    <location>
        <position position="1"/>
    </location>
</feature>
<organism evidence="6 7">
    <name type="scientific">Brassica napus</name>
    <name type="common">Rape</name>
    <dbReference type="NCBI Taxonomy" id="3708"/>
    <lineage>
        <taxon>Eukaryota</taxon>
        <taxon>Viridiplantae</taxon>
        <taxon>Streptophyta</taxon>
        <taxon>Embryophyta</taxon>
        <taxon>Tracheophyta</taxon>
        <taxon>Spermatophyta</taxon>
        <taxon>Magnoliopsida</taxon>
        <taxon>eudicotyledons</taxon>
        <taxon>Gunneridae</taxon>
        <taxon>Pentapetalae</taxon>
        <taxon>rosids</taxon>
        <taxon>malvids</taxon>
        <taxon>Brassicales</taxon>
        <taxon>Brassicaceae</taxon>
        <taxon>Brassiceae</taxon>
        <taxon>Brassica</taxon>
    </lineage>
</organism>
<evidence type="ECO:0000256" key="4">
    <source>
        <dbReference type="ARBA" id="ARBA00023136"/>
    </source>
</evidence>
<gene>
    <name evidence="6" type="ORF">HID58_051736</name>
</gene>
<keyword evidence="2 5" id="KW-0812">Transmembrane</keyword>
<comment type="caution">
    <text evidence="6">The sequence shown here is derived from an EMBL/GenBank/DDBJ whole genome shotgun (WGS) entry which is preliminary data.</text>
</comment>
<feature type="transmembrane region" description="Helical" evidence="5">
    <location>
        <begin position="174"/>
        <end position="202"/>
    </location>
</feature>
<dbReference type="PANTHER" id="PTHR10231">
    <property type="entry name" value="NUCLEOTIDE-SUGAR TRANSMEMBRANE TRANSPORTER"/>
    <property type="match status" value="1"/>
</dbReference>
<evidence type="ECO:0000313" key="6">
    <source>
        <dbReference type="EMBL" id="KAH0889307.1"/>
    </source>
</evidence>
<name>A0ABQ8A9W3_BRANA</name>
<comment type="subcellular location">
    <subcellularLocation>
        <location evidence="1">Membrane</location>
        <topology evidence="1">Multi-pass membrane protein</topology>
    </subcellularLocation>
</comment>
<dbReference type="InterPro" id="IPR007271">
    <property type="entry name" value="Nuc_sug_transpt"/>
</dbReference>
<keyword evidence="3 5" id="KW-1133">Transmembrane helix</keyword>
<accession>A0ABQ8A9W3</accession>
<evidence type="ECO:0000256" key="2">
    <source>
        <dbReference type="ARBA" id="ARBA00022692"/>
    </source>
</evidence>
<keyword evidence="7" id="KW-1185">Reference proteome</keyword>
<dbReference type="Proteomes" id="UP000824890">
    <property type="component" value="Unassembled WGS sequence"/>
</dbReference>
<proteinExistence type="predicted"/>
<feature type="transmembrane region" description="Helical" evidence="5">
    <location>
        <begin position="140"/>
        <end position="162"/>
    </location>
</feature>
<keyword evidence="4 5" id="KW-0472">Membrane</keyword>
<evidence type="ECO:0000256" key="5">
    <source>
        <dbReference type="SAM" id="Phobius"/>
    </source>
</evidence>
<feature type="transmembrane region" description="Helical" evidence="5">
    <location>
        <begin position="109"/>
        <end position="128"/>
    </location>
</feature>
<protein>
    <submittedName>
        <fullName evidence="6">Uncharacterized protein</fullName>
    </submittedName>
</protein>
<evidence type="ECO:0000256" key="3">
    <source>
        <dbReference type="ARBA" id="ARBA00022989"/>
    </source>
</evidence>
<evidence type="ECO:0000256" key="1">
    <source>
        <dbReference type="ARBA" id="ARBA00004141"/>
    </source>
</evidence>
<sequence>RFASLCYTIFIKPSGYTFIHPETLTSIEEAEAMAMKPNGDFPFFTGNSPVALYYCNRCRNGRLLDRKMRPSTIWSWSSMVMVLSSDFGRSVYIGYYNKRPSGNIKVQNLSMYVFGMAFSVVAIVIQDFDAIANNVGIRELIIIGLLNYYPAMSHLLSGIVVSMVMEYAENIVKVYLTTVALLLTAVVSVYLFNFHVSLAFFLGSTQSERVMLGSDPDSLIVKYTS</sequence>
<reference evidence="6 7" key="1">
    <citation type="submission" date="2021-05" db="EMBL/GenBank/DDBJ databases">
        <title>Genome Assembly of Synthetic Allotetraploid Brassica napus Reveals Homoeologous Exchanges between Subgenomes.</title>
        <authorList>
            <person name="Davis J.T."/>
        </authorList>
    </citation>
    <scope>NUCLEOTIDE SEQUENCE [LARGE SCALE GENOMIC DNA]</scope>
    <source>
        <strain evidence="7">cv. Da-Ae</strain>
        <tissue evidence="6">Seedling</tissue>
    </source>
</reference>
<evidence type="ECO:0000313" key="7">
    <source>
        <dbReference type="Proteomes" id="UP000824890"/>
    </source>
</evidence>